<dbReference type="InterPro" id="IPR042216">
    <property type="entry name" value="MitoNEET_CISD"/>
</dbReference>
<dbReference type="EMBL" id="CP002961">
    <property type="protein sequence ID" value="AFK03525.1"/>
    <property type="molecule type" value="Genomic_DNA"/>
</dbReference>
<evidence type="ECO:0000256" key="1">
    <source>
        <dbReference type="ARBA" id="ARBA00022714"/>
    </source>
</evidence>
<dbReference type="RefSeq" id="WP_015029222.1">
    <property type="nucleotide sequence ID" value="NC_018748.1"/>
</dbReference>
<sequence>MEEQKKITKKYSNDDITVIWQPHICIHSAICFKGLAGVFDPRRKPWIVLENGDSEQIMQQIDKCPSGALSYVKKEEEAQEVDIETIIEPLQNGPLLVYGNISIKDAEGNMTQKYKTTALCRCGASKNKPYCDGSHVKVGFVG</sequence>
<reference evidence="6 7" key="1">
    <citation type="submission" date="2011-07" db="EMBL/GenBank/DDBJ databases">
        <title>The complete genome of chromosome of Emticicia oligotrophica DSM 17448.</title>
        <authorList>
            <consortium name="US DOE Joint Genome Institute (JGI-PGF)"/>
            <person name="Lucas S."/>
            <person name="Han J."/>
            <person name="Lapidus A."/>
            <person name="Bruce D."/>
            <person name="Goodwin L."/>
            <person name="Pitluck S."/>
            <person name="Peters L."/>
            <person name="Kyrpides N."/>
            <person name="Mavromatis K."/>
            <person name="Ivanova N."/>
            <person name="Ovchinnikova G."/>
            <person name="Teshima H."/>
            <person name="Detter J.C."/>
            <person name="Tapia R."/>
            <person name="Han C."/>
            <person name="Land M."/>
            <person name="Hauser L."/>
            <person name="Markowitz V."/>
            <person name="Cheng J.-F."/>
            <person name="Hugenholtz P."/>
            <person name="Woyke T."/>
            <person name="Wu D."/>
            <person name="Tindall B."/>
            <person name="Pomrenke H."/>
            <person name="Brambilla E."/>
            <person name="Klenk H.-P."/>
            <person name="Eisen J.A."/>
        </authorList>
    </citation>
    <scope>NUCLEOTIDE SEQUENCE [LARGE SCALE GENOMIC DNA]</scope>
    <source>
        <strain evidence="6 7">DSM 17448</strain>
    </source>
</reference>
<accession>A0ABM5N256</accession>
<evidence type="ECO:0000313" key="6">
    <source>
        <dbReference type="EMBL" id="AFK03525.1"/>
    </source>
</evidence>
<keyword evidence="1" id="KW-0001">2Fe-2S</keyword>
<organism evidence="6 7">
    <name type="scientific">Emticicia oligotrophica (strain DSM 17448 / CIP 109782 / MTCC 6937 / GPTSA100-15)</name>
    <dbReference type="NCBI Taxonomy" id="929562"/>
    <lineage>
        <taxon>Bacteria</taxon>
        <taxon>Pseudomonadati</taxon>
        <taxon>Bacteroidota</taxon>
        <taxon>Cytophagia</taxon>
        <taxon>Cytophagales</taxon>
        <taxon>Leadbetterellaceae</taxon>
        <taxon>Emticicia</taxon>
    </lineage>
</organism>
<dbReference type="SMART" id="SM00704">
    <property type="entry name" value="ZnF_CDGSH"/>
    <property type="match status" value="1"/>
</dbReference>
<keyword evidence="3" id="KW-0408">Iron</keyword>
<feature type="domain" description="Iron-binding zinc finger CDGSH type" evidence="5">
    <location>
        <begin position="104"/>
        <end position="141"/>
    </location>
</feature>
<keyword evidence="7" id="KW-1185">Reference proteome</keyword>
<dbReference type="Pfam" id="PF06902">
    <property type="entry name" value="Fer4_19"/>
    <property type="match status" value="1"/>
</dbReference>
<keyword evidence="2" id="KW-0479">Metal-binding</keyword>
<dbReference type="Proteomes" id="UP000002875">
    <property type="component" value="Chromosome"/>
</dbReference>
<evidence type="ECO:0000313" key="7">
    <source>
        <dbReference type="Proteomes" id="UP000002875"/>
    </source>
</evidence>
<keyword evidence="4" id="KW-0411">Iron-sulfur</keyword>
<dbReference type="InterPro" id="IPR018967">
    <property type="entry name" value="FeS-contain_CDGSH-typ"/>
</dbReference>
<evidence type="ECO:0000256" key="3">
    <source>
        <dbReference type="ARBA" id="ARBA00023004"/>
    </source>
</evidence>
<dbReference type="InterPro" id="IPR010693">
    <property type="entry name" value="Divergent_4Fe-4S_mono-cluster"/>
</dbReference>
<gene>
    <name evidence="6" type="ordered locus">Emtol_2389</name>
</gene>
<evidence type="ECO:0000259" key="5">
    <source>
        <dbReference type="SMART" id="SM00704"/>
    </source>
</evidence>
<proteinExistence type="predicted"/>
<protein>
    <recommendedName>
        <fullName evidence="5">Iron-binding zinc finger CDGSH type domain-containing protein</fullName>
    </recommendedName>
</protein>
<dbReference type="Pfam" id="PF09360">
    <property type="entry name" value="zf-CDGSH"/>
    <property type="match status" value="1"/>
</dbReference>
<evidence type="ECO:0000256" key="2">
    <source>
        <dbReference type="ARBA" id="ARBA00022723"/>
    </source>
</evidence>
<name>A0ABM5N256_EMTOG</name>
<evidence type="ECO:0000256" key="4">
    <source>
        <dbReference type="ARBA" id="ARBA00023014"/>
    </source>
</evidence>
<dbReference type="Gene3D" id="3.40.5.90">
    <property type="entry name" value="CDGSH iron-sulfur domain, mitoNEET-type"/>
    <property type="match status" value="1"/>
</dbReference>